<proteinExistence type="predicted"/>
<name>A0A367XTP4_9MICO</name>
<keyword evidence="1" id="KW-0808">Transferase</keyword>
<gene>
    <name evidence="1" type="ORF">DTO57_11750</name>
</gene>
<dbReference type="InterPro" id="IPR036568">
    <property type="entry name" value="GGCT-like_sf"/>
</dbReference>
<evidence type="ECO:0000313" key="1">
    <source>
        <dbReference type="EMBL" id="RCK56993.1"/>
    </source>
</evidence>
<organism evidence="1 2">
    <name type="scientific">Microbacterium sorbitolivorans</name>
    <dbReference type="NCBI Taxonomy" id="1867410"/>
    <lineage>
        <taxon>Bacteria</taxon>
        <taxon>Bacillati</taxon>
        <taxon>Actinomycetota</taxon>
        <taxon>Actinomycetes</taxon>
        <taxon>Micrococcales</taxon>
        <taxon>Microbacteriaceae</taxon>
        <taxon>Microbacterium</taxon>
    </lineage>
</organism>
<dbReference type="Gene3D" id="3.10.490.10">
    <property type="entry name" value="Gamma-glutamyl cyclotransferase-like"/>
    <property type="match status" value="1"/>
</dbReference>
<keyword evidence="2" id="KW-1185">Reference proteome</keyword>
<dbReference type="SUPFAM" id="SSF110857">
    <property type="entry name" value="Gamma-glutamyl cyclotransferase-like"/>
    <property type="match status" value="1"/>
</dbReference>
<protein>
    <submittedName>
        <fullName evidence="1">Gamma-glutamylcyclotransferase</fullName>
    </submittedName>
</protein>
<sequence length="177" mass="19059">MYVFGYGSLVSPASAGRTLLRDVEALPAARLAGHRRDWRIGAPIVFEDGTRATGGFLDVQPHPGSAVLGALLAVSPAELRMLEGREAQYDTVEVTDSITAEIELSGPVFAFMGRAEHRAYPDMVLPTRYLELVTGAVATRGEAFADEFWATTAPADLPTHDGAYRFADPAQERAARP</sequence>
<comment type="caution">
    <text evidence="1">The sequence shown here is derived from an EMBL/GenBank/DDBJ whole genome shotgun (WGS) entry which is preliminary data.</text>
</comment>
<dbReference type="OrthoDB" id="5180669at2"/>
<dbReference type="RefSeq" id="WP_114118434.1">
    <property type="nucleotide sequence ID" value="NZ_BMHU01000005.1"/>
</dbReference>
<dbReference type="GO" id="GO:0016740">
    <property type="term" value="F:transferase activity"/>
    <property type="evidence" value="ECO:0007669"/>
    <property type="project" value="UniProtKB-KW"/>
</dbReference>
<dbReference type="AlphaFoldDB" id="A0A367XTP4"/>
<accession>A0A367XTP4</accession>
<evidence type="ECO:0000313" key="2">
    <source>
        <dbReference type="Proteomes" id="UP000253508"/>
    </source>
</evidence>
<dbReference type="CDD" id="cd06661">
    <property type="entry name" value="GGCT_like"/>
    <property type="match status" value="1"/>
</dbReference>
<dbReference type="InterPro" id="IPR013024">
    <property type="entry name" value="GGCT-like"/>
</dbReference>
<dbReference type="Proteomes" id="UP000253508">
    <property type="component" value="Unassembled WGS sequence"/>
</dbReference>
<reference evidence="1 2" key="1">
    <citation type="submission" date="2018-07" db="EMBL/GenBank/DDBJ databases">
        <title>Microbacterium endoborsara sp. nov., a novel actinobacterium isolated from Borszczowia aralocaspica.</title>
        <authorList>
            <person name="An D."/>
        </authorList>
    </citation>
    <scope>NUCLEOTIDE SEQUENCE [LARGE SCALE GENOMIC DNA]</scope>
    <source>
        <strain evidence="1 2">C1.15228</strain>
    </source>
</reference>
<dbReference type="EMBL" id="QORO01000005">
    <property type="protein sequence ID" value="RCK56993.1"/>
    <property type="molecule type" value="Genomic_DNA"/>
</dbReference>